<dbReference type="SUPFAM" id="SSF52833">
    <property type="entry name" value="Thioredoxin-like"/>
    <property type="match status" value="1"/>
</dbReference>
<organism evidence="2 3">
    <name type="scientific">Sphingorhabdus contaminans</name>
    <dbReference type="NCBI Taxonomy" id="1343899"/>
    <lineage>
        <taxon>Bacteria</taxon>
        <taxon>Pseudomonadati</taxon>
        <taxon>Pseudomonadota</taxon>
        <taxon>Alphaproteobacteria</taxon>
        <taxon>Sphingomonadales</taxon>
        <taxon>Sphingomonadaceae</taxon>
        <taxon>Sphingorhabdus</taxon>
    </lineage>
</organism>
<reference evidence="2 3" key="1">
    <citation type="submission" date="2019-07" db="EMBL/GenBank/DDBJ databases">
        <authorList>
            <person name="Park M."/>
        </authorList>
    </citation>
    <scope>NUCLEOTIDE SEQUENCE [LARGE SCALE GENOMIC DNA]</scope>
    <source>
        <strain evidence="2 3">KCTC32445</strain>
    </source>
</reference>
<dbReference type="InterPro" id="IPR050983">
    <property type="entry name" value="GST_Omega/HSP26"/>
</dbReference>
<dbReference type="OrthoDB" id="9782992at2"/>
<name>A0A553WCE9_9SPHN</name>
<keyword evidence="3" id="KW-1185">Reference proteome</keyword>
<dbReference type="SFLD" id="SFLDS00019">
    <property type="entry name" value="Glutathione_Transferase_(cytos"/>
    <property type="match status" value="1"/>
</dbReference>
<comment type="caution">
    <text evidence="2">The sequence shown here is derived from an EMBL/GenBank/DDBJ whole genome shotgun (WGS) entry which is preliminary data.</text>
</comment>
<dbReference type="PROSITE" id="PS50404">
    <property type="entry name" value="GST_NTER"/>
    <property type="match status" value="1"/>
</dbReference>
<evidence type="ECO:0000259" key="1">
    <source>
        <dbReference type="PROSITE" id="PS50404"/>
    </source>
</evidence>
<dbReference type="InterPro" id="IPR040079">
    <property type="entry name" value="Glutathione_S-Trfase"/>
</dbReference>
<dbReference type="AlphaFoldDB" id="A0A553WCE9"/>
<proteinExistence type="predicted"/>
<dbReference type="Pfam" id="PF13409">
    <property type="entry name" value="GST_N_2"/>
    <property type="match status" value="1"/>
</dbReference>
<keyword evidence="2" id="KW-0808">Transferase</keyword>
<accession>A0A553WCE9</accession>
<dbReference type="SUPFAM" id="SSF47616">
    <property type="entry name" value="GST C-terminal domain-like"/>
    <property type="match status" value="1"/>
</dbReference>
<evidence type="ECO:0000313" key="2">
    <source>
        <dbReference type="EMBL" id="TSB02353.1"/>
    </source>
</evidence>
<gene>
    <name evidence="2" type="ORF">FOM92_14755</name>
</gene>
<dbReference type="GO" id="GO:0016740">
    <property type="term" value="F:transferase activity"/>
    <property type="evidence" value="ECO:0007669"/>
    <property type="project" value="UniProtKB-KW"/>
</dbReference>
<dbReference type="InterPro" id="IPR036282">
    <property type="entry name" value="Glutathione-S-Trfase_C_sf"/>
</dbReference>
<dbReference type="PANTHER" id="PTHR43968">
    <property type="match status" value="1"/>
</dbReference>
<sequence length="289" mass="33584">MVMLHESDVLTKEVLEWRGLHLFHYNGSSCSQKVRIFLNLKRIPWTSHHVNLAKSEHVTDWYMGINPRGLVPALVHDGKVIIESNDILEYLEVSFPEPVLIPADRKEEMHRLLREEDELHLDIRALSMRFVVPSFLVKKPESSILKYEALGSGKVNGKADPNRVRETEFWRDMIRNNGISDERACMAFERFRRALEQYENRLEGQHFLLGDSLTLLDIAWYIYVKRLNEATYPLHRLHPRLGMWFDALDARDDFRSEVHMPSGLGFLTGLLHVVQRICGTDLVTVVGEN</sequence>
<dbReference type="GO" id="GO:0005737">
    <property type="term" value="C:cytoplasm"/>
    <property type="evidence" value="ECO:0007669"/>
    <property type="project" value="TreeGrafter"/>
</dbReference>
<dbReference type="Gene3D" id="1.20.1050.10">
    <property type="match status" value="1"/>
</dbReference>
<dbReference type="Pfam" id="PF13410">
    <property type="entry name" value="GST_C_2"/>
    <property type="match status" value="1"/>
</dbReference>
<evidence type="ECO:0000313" key="3">
    <source>
        <dbReference type="Proteomes" id="UP000320160"/>
    </source>
</evidence>
<protein>
    <submittedName>
        <fullName evidence="2">Glutathione S-transferase family protein</fullName>
    </submittedName>
</protein>
<dbReference type="InterPro" id="IPR004045">
    <property type="entry name" value="Glutathione_S-Trfase_N"/>
</dbReference>
<dbReference type="Gene3D" id="3.40.30.10">
    <property type="entry name" value="Glutaredoxin"/>
    <property type="match status" value="1"/>
</dbReference>
<dbReference type="InterPro" id="IPR036249">
    <property type="entry name" value="Thioredoxin-like_sf"/>
</dbReference>
<dbReference type="CDD" id="cd00299">
    <property type="entry name" value="GST_C_family"/>
    <property type="match status" value="1"/>
</dbReference>
<feature type="domain" description="GST N-terminal" evidence="1">
    <location>
        <begin position="18"/>
        <end position="99"/>
    </location>
</feature>
<dbReference type="RefSeq" id="WP_143777571.1">
    <property type="nucleotide sequence ID" value="NZ_VKKU01000002.1"/>
</dbReference>
<dbReference type="EMBL" id="VKKU01000002">
    <property type="protein sequence ID" value="TSB02353.1"/>
    <property type="molecule type" value="Genomic_DNA"/>
</dbReference>
<dbReference type="Proteomes" id="UP000320160">
    <property type="component" value="Unassembled WGS sequence"/>
</dbReference>
<dbReference type="PANTHER" id="PTHR43968:SF6">
    <property type="entry name" value="GLUTATHIONE S-TRANSFERASE OMEGA"/>
    <property type="match status" value="1"/>
</dbReference>